<dbReference type="CDD" id="cd00118">
    <property type="entry name" value="LysM"/>
    <property type="match status" value="1"/>
</dbReference>
<dbReference type="SUPFAM" id="SSF51261">
    <property type="entry name" value="Duplicated hybrid motif"/>
    <property type="match status" value="1"/>
</dbReference>
<dbReference type="Pfam" id="PF01476">
    <property type="entry name" value="LysM"/>
    <property type="match status" value="1"/>
</dbReference>
<dbReference type="InterPro" id="IPR012854">
    <property type="entry name" value="Cu_amine_oxidase-like_N"/>
</dbReference>
<dbReference type="EMBL" id="APBN01000001">
    <property type="protein sequence ID" value="EMT54115.1"/>
    <property type="molecule type" value="Genomic_DNA"/>
</dbReference>
<dbReference type="AlphaFoldDB" id="M8EF95"/>
<dbReference type="CDD" id="cd12797">
    <property type="entry name" value="M23_peptidase"/>
    <property type="match status" value="1"/>
</dbReference>
<evidence type="ECO:0000313" key="3">
    <source>
        <dbReference type="EMBL" id="EMT54115.1"/>
    </source>
</evidence>
<dbReference type="Gene3D" id="2.70.70.10">
    <property type="entry name" value="Glucose Permease (Domain IIA)"/>
    <property type="match status" value="1"/>
</dbReference>
<sequence length="390" mass="43326">MTRCVHTNSPRLISRLLGAFLLVTSFTITHSMDAHAQTSRPVISMMIDGKGVLSDVQPLHQNGRILVPIRLLAEHSGADVSYDPDTRQVTLRDGAHQVAVFPESRVGYVNGSRKKLDTAPVVRNRRTLVPIRFVSESLGYEVTWDQRAKVAKIWTKPVAENERKRLERGNPYFVQAGDTLETIAKRHGTSVSAIQGNNADDAGYLLTGQLLFLPGNAKKAVNPLSAAVDHSVLLSERYVFPFDSKSEYQPFGDSFGFGREWTESNSGTVRSHEGIDIMAPQGTPVYSVGDGVINRIGWNTYGGWRVNITDENGKYRMYYAHLTAYPPDLKVGSTVRPGQLIGFVGTTGYGPPGTDGMFPSHLHFGLYRTADDRAINPYYYLQYWENNKVD</sequence>
<dbReference type="STRING" id="1300222.I532_00875"/>
<accession>M8EF95</accession>
<evidence type="ECO:0000313" key="4">
    <source>
        <dbReference type="Proteomes" id="UP000012081"/>
    </source>
</evidence>
<dbReference type="Gene3D" id="3.10.350.10">
    <property type="entry name" value="LysM domain"/>
    <property type="match status" value="1"/>
</dbReference>
<evidence type="ECO:0000256" key="1">
    <source>
        <dbReference type="SAM" id="SignalP"/>
    </source>
</evidence>
<feature type="chain" id="PRO_5004095653" description="LysM domain-containing protein" evidence="1">
    <location>
        <begin position="37"/>
        <end position="390"/>
    </location>
</feature>
<dbReference type="InterPro" id="IPR050570">
    <property type="entry name" value="Cell_wall_metabolism_enzyme"/>
</dbReference>
<gene>
    <name evidence="3" type="ORF">I532_00875</name>
</gene>
<dbReference type="PANTHER" id="PTHR21666:SF270">
    <property type="entry name" value="MUREIN HYDROLASE ACTIVATOR ENVC"/>
    <property type="match status" value="1"/>
</dbReference>
<dbReference type="PROSITE" id="PS51782">
    <property type="entry name" value="LYSM"/>
    <property type="match status" value="1"/>
</dbReference>
<proteinExistence type="predicted"/>
<dbReference type="Gene3D" id="3.30.457.10">
    <property type="entry name" value="Copper amine oxidase-like, N-terminal domain"/>
    <property type="match status" value="1"/>
</dbReference>
<keyword evidence="1" id="KW-0732">Signal</keyword>
<keyword evidence="4" id="KW-1185">Reference proteome</keyword>
<dbReference type="GO" id="GO:0004222">
    <property type="term" value="F:metalloendopeptidase activity"/>
    <property type="evidence" value="ECO:0007669"/>
    <property type="project" value="TreeGrafter"/>
</dbReference>
<dbReference type="InterPro" id="IPR036582">
    <property type="entry name" value="Mao_N_sf"/>
</dbReference>
<dbReference type="SUPFAM" id="SSF55383">
    <property type="entry name" value="Copper amine oxidase, domain N"/>
    <property type="match status" value="1"/>
</dbReference>
<dbReference type="InterPro" id="IPR018392">
    <property type="entry name" value="LysM"/>
</dbReference>
<dbReference type="Pfam" id="PF01551">
    <property type="entry name" value="Peptidase_M23"/>
    <property type="match status" value="1"/>
</dbReference>
<dbReference type="OrthoDB" id="9810477at2"/>
<feature type="domain" description="LysM" evidence="2">
    <location>
        <begin position="170"/>
        <end position="213"/>
    </location>
</feature>
<comment type="caution">
    <text evidence="3">The sequence shown here is derived from an EMBL/GenBank/DDBJ whole genome shotgun (WGS) entry which is preliminary data.</text>
</comment>
<dbReference type="InterPro" id="IPR036779">
    <property type="entry name" value="LysM_dom_sf"/>
</dbReference>
<reference evidence="3 4" key="1">
    <citation type="submission" date="2013-03" db="EMBL/GenBank/DDBJ databases">
        <title>Assembly of a new bacterial strain Brevibacillus borstelensis AK1.</title>
        <authorList>
            <person name="Rajan I."/>
            <person name="PoliReddy D."/>
            <person name="Sugumar T."/>
            <person name="Rathinam K."/>
            <person name="Alqarawi S."/>
            <person name="Khalil A.B."/>
            <person name="Sivakumar N."/>
        </authorList>
    </citation>
    <scope>NUCLEOTIDE SEQUENCE [LARGE SCALE GENOMIC DNA]</scope>
    <source>
        <strain evidence="3 4">AK1</strain>
    </source>
</reference>
<dbReference type="Pfam" id="PF07833">
    <property type="entry name" value="Cu_amine_oxidN1"/>
    <property type="match status" value="1"/>
</dbReference>
<evidence type="ECO:0000259" key="2">
    <source>
        <dbReference type="PROSITE" id="PS51782"/>
    </source>
</evidence>
<feature type="signal peptide" evidence="1">
    <location>
        <begin position="1"/>
        <end position="36"/>
    </location>
</feature>
<dbReference type="InterPro" id="IPR016047">
    <property type="entry name" value="M23ase_b-sheet_dom"/>
</dbReference>
<organism evidence="3 4">
    <name type="scientific">Brevibacillus borstelensis AK1</name>
    <dbReference type="NCBI Taxonomy" id="1300222"/>
    <lineage>
        <taxon>Bacteria</taxon>
        <taxon>Bacillati</taxon>
        <taxon>Bacillota</taxon>
        <taxon>Bacilli</taxon>
        <taxon>Bacillales</taxon>
        <taxon>Paenibacillaceae</taxon>
        <taxon>Brevibacillus</taxon>
    </lineage>
</organism>
<dbReference type="Proteomes" id="UP000012081">
    <property type="component" value="Unassembled WGS sequence"/>
</dbReference>
<dbReference type="RefSeq" id="WP_003385801.1">
    <property type="nucleotide sequence ID" value="NZ_APBN01000001.1"/>
</dbReference>
<name>M8EF95_9BACL</name>
<protein>
    <recommendedName>
        <fullName evidence="2">LysM domain-containing protein</fullName>
    </recommendedName>
</protein>
<dbReference type="SMART" id="SM00257">
    <property type="entry name" value="LysM"/>
    <property type="match status" value="1"/>
</dbReference>
<dbReference type="InterPro" id="IPR011055">
    <property type="entry name" value="Dup_hybrid_motif"/>
</dbReference>
<dbReference type="PANTHER" id="PTHR21666">
    <property type="entry name" value="PEPTIDASE-RELATED"/>
    <property type="match status" value="1"/>
</dbReference>
<dbReference type="PATRIC" id="fig|1300222.3.peg.187"/>